<keyword evidence="3" id="KW-1185">Reference proteome</keyword>
<dbReference type="AlphaFoldDB" id="A0ABD3MZG4"/>
<proteinExistence type="predicted"/>
<reference evidence="2 3" key="1">
    <citation type="submission" date="2024-10" db="EMBL/GenBank/DDBJ databases">
        <title>Updated reference genomes for cyclostephanoid diatoms.</title>
        <authorList>
            <person name="Roberts W.R."/>
            <person name="Alverson A.J."/>
        </authorList>
    </citation>
    <scope>NUCLEOTIDE SEQUENCE [LARGE SCALE GENOMIC DNA]</scope>
    <source>
        <strain evidence="2 3">AJA232-27</strain>
    </source>
</reference>
<keyword evidence="1" id="KW-0732">Signal</keyword>
<accession>A0ABD3MZG4</accession>
<name>A0ABD3MZG4_9STRA</name>
<dbReference type="EMBL" id="JALLBG020000056">
    <property type="protein sequence ID" value="KAL3769255.1"/>
    <property type="molecule type" value="Genomic_DNA"/>
</dbReference>
<protein>
    <submittedName>
        <fullName evidence="2">Uncharacterized protein</fullName>
    </submittedName>
</protein>
<sequence length="256" mass="26806">MTMRPVVLALALASASAFAPTPITIIETVSTSQTVLRATLPEAASSVAATTSRRQLFQTSANAFTAAAAAITFSTTTPAIANAADNLSYFTTIEKSTNALSDSLGHAVIVIDGLNAQASRLGSSPHPAHPIAVLDGMHAQARRLTRDITRSRTVLDTIQSQAKEITRADENYKNASSKVSHAASVLDGILAQSIRLEGASSWGGSEVAATNGSTDEQIMYMLSVLDGLNAQVKRLNLEETLGALDEMNARAARALL</sequence>
<dbReference type="Proteomes" id="UP001530293">
    <property type="component" value="Unassembled WGS sequence"/>
</dbReference>
<evidence type="ECO:0000256" key="1">
    <source>
        <dbReference type="SAM" id="SignalP"/>
    </source>
</evidence>
<feature type="chain" id="PRO_5044843006" evidence="1">
    <location>
        <begin position="18"/>
        <end position="256"/>
    </location>
</feature>
<evidence type="ECO:0000313" key="3">
    <source>
        <dbReference type="Proteomes" id="UP001530293"/>
    </source>
</evidence>
<comment type="caution">
    <text evidence="2">The sequence shown here is derived from an EMBL/GenBank/DDBJ whole genome shotgun (WGS) entry which is preliminary data.</text>
</comment>
<feature type="signal peptide" evidence="1">
    <location>
        <begin position="1"/>
        <end position="17"/>
    </location>
</feature>
<gene>
    <name evidence="2" type="ORF">ACHAWU_007009</name>
</gene>
<evidence type="ECO:0000313" key="2">
    <source>
        <dbReference type="EMBL" id="KAL3769255.1"/>
    </source>
</evidence>
<organism evidence="2 3">
    <name type="scientific">Discostella pseudostelligera</name>
    <dbReference type="NCBI Taxonomy" id="259834"/>
    <lineage>
        <taxon>Eukaryota</taxon>
        <taxon>Sar</taxon>
        <taxon>Stramenopiles</taxon>
        <taxon>Ochrophyta</taxon>
        <taxon>Bacillariophyta</taxon>
        <taxon>Coscinodiscophyceae</taxon>
        <taxon>Thalassiosirophycidae</taxon>
        <taxon>Stephanodiscales</taxon>
        <taxon>Stephanodiscaceae</taxon>
        <taxon>Discostella</taxon>
    </lineage>
</organism>